<comment type="caution">
    <text evidence="4">The sequence shown here is derived from an EMBL/GenBank/DDBJ whole genome shotgun (WGS) entry which is preliminary data.</text>
</comment>
<dbReference type="PROSITE" id="PS00066">
    <property type="entry name" value="HMG_COA_REDUCTASE_1"/>
    <property type="match status" value="1"/>
</dbReference>
<dbReference type="PROSITE" id="PS00318">
    <property type="entry name" value="HMG_COA_REDUCTASE_2"/>
    <property type="match status" value="1"/>
</dbReference>
<gene>
    <name evidence="4" type="ORF">QFZ34_001509</name>
</gene>
<evidence type="ECO:0000313" key="5">
    <source>
        <dbReference type="Proteomes" id="UP001237780"/>
    </source>
</evidence>
<keyword evidence="2 3" id="KW-0560">Oxidoreductase</keyword>
<evidence type="ECO:0000313" key="4">
    <source>
        <dbReference type="EMBL" id="MDQ0996332.1"/>
    </source>
</evidence>
<dbReference type="CDD" id="cd00644">
    <property type="entry name" value="HMG-CoA_reductase_classII"/>
    <property type="match status" value="1"/>
</dbReference>
<proteinExistence type="inferred from homology"/>
<reference evidence="4 5" key="1">
    <citation type="submission" date="2023-07" db="EMBL/GenBank/DDBJ databases">
        <title>Comparative genomics of wheat-associated soil bacteria to identify genetic determinants of phenazine resistance.</title>
        <authorList>
            <person name="Mouncey N."/>
        </authorList>
    </citation>
    <scope>NUCLEOTIDE SEQUENCE [LARGE SCALE GENOMIC DNA]</scope>
    <source>
        <strain evidence="4 5">W4I11</strain>
    </source>
</reference>
<evidence type="ECO:0000256" key="1">
    <source>
        <dbReference type="ARBA" id="ARBA00007661"/>
    </source>
</evidence>
<dbReference type="Gene3D" id="1.10.8.660">
    <property type="match status" value="1"/>
</dbReference>
<comment type="similarity">
    <text evidence="1 3">Belongs to the HMG-CoA reductase family.</text>
</comment>
<dbReference type="InterPro" id="IPR009029">
    <property type="entry name" value="HMG_CoA_Rdtase_sub-bd_dom_sf"/>
</dbReference>
<dbReference type="SUPFAM" id="SSF56542">
    <property type="entry name" value="Substrate-binding domain of HMG-CoA reductase"/>
    <property type="match status" value="1"/>
</dbReference>
<dbReference type="InterPro" id="IPR023074">
    <property type="entry name" value="HMG_CoA_Rdtase_cat_sf"/>
</dbReference>
<comment type="catalytic activity">
    <reaction evidence="3">
        <text>(R)-mevalonate + 2 NAD(+) + CoA = (3S)-3-hydroxy-3-methylglutaryl-CoA + 2 NADH + 2 H(+)</text>
        <dbReference type="Rhea" id="RHEA:14833"/>
        <dbReference type="ChEBI" id="CHEBI:15378"/>
        <dbReference type="ChEBI" id="CHEBI:36464"/>
        <dbReference type="ChEBI" id="CHEBI:43074"/>
        <dbReference type="ChEBI" id="CHEBI:57287"/>
        <dbReference type="ChEBI" id="CHEBI:57540"/>
        <dbReference type="ChEBI" id="CHEBI:57945"/>
        <dbReference type="EC" id="1.1.1.88"/>
    </reaction>
</comment>
<keyword evidence="5" id="KW-1185">Reference proteome</keyword>
<dbReference type="PROSITE" id="PS50065">
    <property type="entry name" value="HMG_COA_REDUCTASE_4"/>
    <property type="match status" value="1"/>
</dbReference>
<protein>
    <recommendedName>
        <fullName evidence="3">3-hydroxy-3-methylglutaryl coenzyme A reductase</fullName>
        <shortName evidence="3">HMG-CoA reductase</shortName>
        <ecNumber evidence="3">1.1.1.88</ecNumber>
    </recommendedName>
</protein>
<evidence type="ECO:0000256" key="3">
    <source>
        <dbReference type="RuleBase" id="RU361219"/>
    </source>
</evidence>
<dbReference type="PANTHER" id="PTHR10572:SF24">
    <property type="entry name" value="3-HYDROXY-3-METHYLGLUTARYL-COENZYME A REDUCTASE"/>
    <property type="match status" value="1"/>
</dbReference>
<organism evidence="4 5">
    <name type="scientific">Phyllobacterium ifriqiyense</name>
    <dbReference type="NCBI Taxonomy" id="314238"/>
    <lineage>
        <taxon>Bacteria</taxon>
        <taxon>Pseudomonadati</taxon>
        <taxon>Pseudomonadota</taxon>
        <taxon>Alphaproteobacteria</taxon>
        <taxon>Hyphomicrobiales</taxon>
        <taxon>Phyllobacteriaceae</taxon>
        <taxon>Phyllobacterium</taxon>
    </lineage>
</organism>
<dbReference type="PROSITE" id="PS01192">
    <property type="entry name" value="HMG_COA_REDUCTASE_3"/>
    <property type="match status" value="1"/>
</dbReference>
<dbReference type="NCBIfam" id="TIGR00532">
    <property type="entry name" value="HMG_CoA_R_NAD"/>
    <property type="match status" value="1"/>
</dbReference>
<dbReference type="InterPro" id="IPR004553">
    <property type="entry name" value="HMG_CoA_Rdtase_bac-typ"/>
</dbReference>
<accession>A0ABU0S6F0</accession>
<dbReference type="SUPFAM" id="SSF55035">
    <property type="entry name" value="NAD-binding domain of HMG-CoA reductase"/>
    <property type="match status" value="1"/>
</dbReference>
<sequence length="430" mass="45694">MIKRTASSRIENMRNLSPAERLEQVALAAQLDEKTRSVLAAPDALPVGRANGMIENVIGTFQLPLGVATNFLINGQDYLVPMAVEEPSVVAAASYMARIVRGCGGFHTSSTAPIMRAQVQVLGTSDPYGARLAILAAHDEIISAANSKDPVLVKFGGGCRDIEVHVFPSTSRGPMVVLHLLVDVRDAMGANTVNTMAEAVSPIVERITGGEVRLRILSNLADLRLARARIEVTEEALATKEFSGRRMMEGIVDAYEFAAIDPYRAATHNKGIMNGVDPVVVATGNDWRAIEAGAHAYAARSGRYTSLSTWEISNKGTLVGTIEMPMALGLVGGATKTHPAAQAALQILNVETAVELAEVTVAVGLAQNMAALRALATEGIQRGHMALHARNIAIGAGASGEEIDEVARRLANDHDVRSARAEEILAEMRK</sequence>
<dbReference type="GO" id="GO:0140643">
    <property type="term" value="F:hydroxymethylglutaryl-CoA reductase (NADH) activity"/>
    <property type="evidence" value="ECO:0007669"/>
    <property type="project" value="UniProtKB-EC"/>
</dbReference>
<dbReference type="EC" id="1.1.1.88" evidence="3"/>
<dbReference type="EMBL" id="JAUSZT010000002">
    <property type="protein sequence ID" value="MDQ0996332.1"/>
    <property type="molecule type" value="Genomic_DNA"/>
</dbReference>
<comment type="pathway">
    <text evidence="3">Metabolic intermediate metabolism; (R)-mevalonate degradation; (S)-3-hydroxy-3-methylglutaryl-CoA from (R)-mevalonate: step 1/1.</text>
</comment>
<dbReference type="Gene3D" id="3.90.770.10">
    <property type="entry name" value="3-hydroxy-3-methylglutaryl-coenzyme A Reductase, Chain A, domain 2"/>
    <property type="match status" value="2"/>
</dbReference>
<dbReference type="InterPro" id="IPR023076">
    <property type="entry name" value="HMG_CoA_Rdtase_CS"/>
</dbReference>
<dbReference type="InterPro" id="IPR002202">
    <property type="entry name" value="HMG_CoA_Rdtase"/>
</dbReference>
<evidence type="ECO:0000256" key="2">
    <source>
        <dbReference type="ARBA" id="ARBA00023002"/>
    </source>
</evidence>
<dbReference type="Pfam" id="PF00368">
    <property type="entry name" value="HMG-CoA_red"/>
    <property type="match status" value="1"/>
</dbReference>
<name>A0ABU0S6F0_9HYPH</name>
<dbReference type="InterPro" id="IPR009023">
    <property type="entry name" value="HMG_CoA_Rdtase_NAD(P)-bd_sf"/>
</dbReference>
<dbReference type="Proteomes" id="UP001237780">
    <property type="component" value="Unassembled WGS sequence"/>
</dbReference>
<dbReference type="PANTHER" id="PTHR10572">
    <property type="entry name" value="3-HYDROXY-3-METHYLGLUTARYL-COENZYME A REDUCTASE"/>
    <property type="match status" value="1"/>
</dbReference>
<dbReference type="PRINTS" id="PR00071">
    <property type="entry name" value="HMGCOARDTASE"/>
</dbReference>
<keyword evidence="3" id="KW-0520">NAD</keyword>